<accession>A0AAV8VIJ2</accession>
<dbReference type="GO" id="GO:0004197">
    <property type="term" value="F:cysteine-type endopeptidase activity"/>
    <property type="evidence" value="ECO:0007669"/>
    <property type="project" value="UniProtKB-EC"/>
</dbReference>
<comment type="caution">
    <text evidence="7">The sequence shown here is derived from an EMBL/GenBank/DDBJ whole genome shotgun (WGS) entry which is preliminary data.</text>
</comment>
<evidence type="ECO:0000256" key="1">
    <source>
        <dbReference type="ARBA" id="ARBA00000423"/>
    </source>
</evidence>
<keyword evidence="6" id="KW-0788">Thiol protease</keyword>
<name>A0AAV8VIJ2_9CUCU</name>
<sequence length="207" mass="23474">MDTGALSETVVDAFKKDFYAQEKNILAQNVCSKGDPFDAAISRRTLEDTQHVFSHKIEAEGKPVTNQKSSGRCWLFAALNVIRLPFIKHHNLDDFEFSQGYLFFWDKVERCNFFLNNIVETARRNEPVDGRLVSFLLHDPTSDGGQWDMLVNLINKYGLMPKKNFPESFSCESSSRMNQALKSKLREYAKAIRDLVGKGVATPTSAV</sequence>
<gene>
    <name evidence="7" type="ORF">NQ315_007408</name>
</gene>
<dbReference type="Gene3D" id="3.90.70.10">
    <property type="entry name" value="Cysteine proteinases"/>
    <property type="match status" value="1"/>
</dbReference>
<evidence type="ECO:0000256" key="6">
    <source>
        <dbReference type="ARBA" id="ARBA00022807"/>
    </source>
</evidence>
<dbReference type="GO" id="GO:0070005">
    <property type="term" value="F:cysteine-type aminopeptidase activity"/>
    <property type="evidence" value="ECO:0007669"/>
    <property type="project" value="InterPro"/>
</dbReference>
<dbReference type="SUPFAM" id="SSF54001">
    <property type="entry name" value="Cysteine proteinases"/>
    <property type="match status" value="1"/>
</dbReference>
<organism evidence="7 8">
    <name type="scientific">Exocentrus adspersus</name>
    <dbReference type="NCBI Taxonomy" id="1586481"/>
    <lineage>
        <taxon>Eukaryota</taxon>
        <taxon>Metazoa</taxon>
        <taxon>Ecdysozoa</taxon>
        <taxon>Arthropoda</taxon>
        <taxon>Hexapoda</taxon>
        <taxon>Insecta</taxon>
        <taxon>Pterygota</taxon>
        <taxon>Neoptera</taxon>
        <taxon>Endopterygota</taxon>
        <taxon>Coleoptera</taxon>
        <taxon>Polyphaga</taxon>
        <taxon>Cucujiformia</taxon>
        <taxon>Chrysomeloidea</taxon>
        <taxon>Cerambycidae</taxon>
        <taxon>Lamiinae</taxon>
        <taxon>Acanthocinini</taxon>
        <taxon>Exocentrus</taxon>
    </lineage>
</organism>
<dbReference type="GO" id="GO:0043418">
    <property type="term" value="P:homocysteine catabolic process"/>
    <property type="evidence" value="ECO:0007669"/>
    <property type="project" value="TreeGrafter"/>
</dbReference>
<proteinExistence type="predicted"/>
<reference evidence="7 8" key="1">
    <citation type="journal article" date="2023" name="Insect Mol. Biol.">
        <title>Genome sequencing provides insights into the evolution of gene families encoding plant cell wall-degrading enzymes in longhorned beetles.</title>
        <authorList>
            <person name="Shin N.R."/>
            <person name="Okamura Y."/>
            <person name="Kirsch R."/>
            <person name="Pauchet Y."/>
        </authorList>
    </citation>
    <scope>NUCLEOTIDE SEQUENCE [LARGE SCALE GENOMIC DNA]</scope>
    <source>
        <strain evidence="7">EAD_L_NR</strain>
    </source>
</reference>
<dbReference type="PANTHER" id="PTHR10363:SF2">
    <property type="entry name" value="BLEOMYCIN HYDROLASE"/>
    <property type="match status" value="1"/>
</dbReference>
<dbReference type="PANTHER" id="PTHR10363">
    <property type="entry name" value="BLEOMYCIN HYDROLASE"/>
    <property type="match status" value="1"/>
</dbReference>
<evidence type="ECO:0000256" key="2">
    <source>
        <dbReference type="ARBA" id="ARBA00012465"/>
    </source>
</evidence>
<dbReference type="GO" id="GO:0005737">
    <property type="term" value="C:cytoplasm"/>
    <property type="evidence" value="ECO:0007669"/>
    <property type="project" value="TreeGrafter"/>
</dbReference>
<dbReference type="InterPro" id="IPR038765">
    <property type="entry name" value="Papain-like_cys_pep_sf"/>
</dbReference>
<protein>
    <recommendedName>
        <fullName evidence="3">Bleomycin hydrolase</fullName>
        <ecNumber evidence="2">3.4.22.40</ecNumber>
    </recommendedName>
</protein>
<dbReference type="EMBL" id="JANEYG010000089">
    <property type="protein sequence ID" value="KAJ8913691.1"/>
    <property type="molecule type" value="Genomic_DNA"/>
</dbReference>
<dbReference type="InterPro" id="IPR000169">
    <property type="entry name" value="Pept_cys_AS"/>
</dbReference>
<dbReference type="GO" id="GO:0009636">
    <property type="term" value="P:response to toxic substance"/>
    <property type="evidence" value="ECO:0007669"/>
    <property type="project" value="TreeGrafter"/>
</dbReference>
<keyword evidence="4" id="KW-0645">Protease</keyword>
<dbReference type="GO" id="GO:0006508">
    <property type="term" value="P:proteolysis"/>
    <property type="evidence" value="ECO:0007669"/>
    <property type="project" value="UniProtKB-KW"/>
</dbReference>
<dbReference type="EC" id="3.4.22.40" evidence="2"/>
<dbReference type="PROSITE" id="PS00139">
    <property type="entry name" value="THIOL_PROTEASE_CYS"/>
    <property type="match status" value="1"/>
</dbReference>
<dbReference type="InterPro" id="IPR004134">
    <property type="entry name" value="Peptidase_C1B"/>
</dbReference>
<keyword evidence="5" id="KW-0378">Hydrolase</keyword>
<dbReference type="Proteomes" id="UP001159042">
    <property type="component" value="Unassembled WGS sequence"/>
</dbReference>
<dbReference type="Pfam" id="PF03051">
    <property type="entry name" value="Peptidase_C1_2"/>
    <property type="match status" value="1"/>
</dbReference>
<evidence type="ECO:0000256" key="5">
    <source>
        <dbReference type="ARBA" id="ARBA00022801"/>
    </source>
</evidence>
<keyword evidence="8" id="KW-1185">Reference proteome</keyword>
<evidence type="ECO:0000313" key="7">
    <source>
        <dbReference type="EMBL" id="KAJ8913691.1"/>
    </source>
</evidence>
<evidence type="ECO:0000256" key="3">
    <source>
        <dbReference type="ARBA" id="ARBA00022227"/>
    </source>
</evidence>
<comment type="catalytic activity">
    <reaction evidence="1">
        <text>Inactivates bleomycin B2 (a cytotoxic glycometallopeptide) by hydrolysis of a carboxyamide bond of beta-aminoalanine, but also shows general aminopeptidase activity. The specificity varies somewhat with source, but amino acid arylamides of Met, Leu and Ala are preferred.</text>
        <dbReference type="EC" id="3.4.22.40"/>
    </reaction>
</comment>
<evidence type="ECO:0000256" key="4">
    <source>
        <dbReference type="ARBA" id="ARBA00022670"/>
    </source>
</evidence>
<dbReference type="AlphaFoldDB" id="A0AAV8VIJ2"/>
<evidence type="ECO:0000313" key="8">
    <source>
        <dbReference type="Proteomes" id="UP001159042"/>
    </source>
</evidence>